<organism evidence="3 4">
    <name type="scientific">Phtheirospermum japonicum</name>
    <dbReference type="NCBI Taxonomy" id="374723"/>
    <lineage>
        <taxon>Eukaryota</taxon>
        <taxon>Viridiplantae</taxon>
        <taxon>Streptophyta</taxon>
        <taxon>Embryophyta</taxon>
        <taxon>Tracheophyta</taxon>
        <taxon>Spermatophyta</taxon>
        <taxon>Magnoliopsida</taxon>
        <taxon>eudicotyledons</taxon>
        <taxon>Gunneridae</taxon>
        <taxon>Pentapetalae</taxon>
        <taxon>asterids</taxon>
        <taxon>lamiids</taxon>
        <taxon>Lamiales</taxon>
        <taxon>Orobanchaceae</taxon>
        <taxon>Orobanchaceae incertae sedis</taxon>
        <taxon>Phtheirospermum</taxon>
    </lineage>
</organism>
<dbReference type="InterPro" id="IPR002885">
    <property type="entry name" value="PPR_rpt"/>
</dbReference>
<dbReference type="SUPFAM" id="SSF48452">
    <property type="entry name" value="TPR-like"/>
    <property type="match status" value="1"/>
</dbReference>
<dbReference type="Pfam" id="PF13041">
    <property type="entry name" value="PPR_2"/>
    <property type="match status" value="2"/>
</dbReference>
<comment type="caution">
    <text evidence="3">The sequence shown here is derived from an EMBL/GenBank/DDBJ whole genome shotgun (WGS) entry which is preliminary data.</text>
</comment>
<dbReference type="PANTHER" id="PTHR47926:SF406">
    <property type="entry name" value="REPEAT (PPR) SUPERFAMILY PROTEIN, PUTATIVE-RELATED"/>
    <property type="match status" value="1"/>
</dbReference>
<dbReference type="FunFam" id="1.25.40.10:FF:000366">
    <property type="entry name" value="Pentatricopeptide (PPR) repeat-containing protein"/>
    <property type="match status" value="1"/>
</dbReference>
<dbReference type="InterPro" id="IPR011990">
    <property type="entry name" value="TPR-like_helical_dom_sf"/>
</dbReference>
<proteinExistence type="predicted"/>
<protein>
    <submittedName>
        <fullName evidence="3">Pentatricopeptide repeat-containing protein at3g02330</fullName>
    </submittedName>
</protein>
<reference evidence="3" key="1">
    <citation type="submission" date="2020-07" db="EMBL/GenBank/DDBJ databases">
        <title>Ethylene signaling mediates host invasion by parasitic plants.</title>
        <authorList>
            <person name="Yoshida S."/>
        </authorList>
    </citation>
    <scope>NUCLEOTIDE SEQUENCE</scope>
    <source>
        <strain evidence="3">Okayama</strain>
    </source>
</reference>
<dbReference type="NCBIfam" id="TIGR00756">
    <property type="entry name" value="PPR"/>
    <property type="match status" value="2"/>
</dbReference>
<dbReference type="Gene3D" id="1.25.40.10">
    <property type="entry name" value="Tetratricopeptide repeat domain"/>
    <property type="match status" value="2"/>
</dbReference>
<dbReference type="FunFam" id="1.25.40.10:FF:000031">
    <property type="entry name" value="Pentatricopeptide repeat-containing protein mitochondrial"/>
    <property type="match status" value="1"/>
</dbReference>
<evidence type="ECO:0000313" key="3">
    <source>
        <dbReference type="EMBL" id="GFP81855.1"/>
    </source>
</evidence>
<feature type="repeat" description="PPR" evidence="2">
    <location>
        <begin position="106"/>
        <end position="140"/>
    </location>
</feature>
<gene>
    <name evidence="3" type="ORF">PHJA_000328800</name>
</gene>
<dbReference type="AlphaFoldDB" id="A0A830BD16"/>
<dbReference type="InterPro" id="IPR046960">
    <property type="entry name" value="PPR_At4g14850-like_plant"/>
</dbReference>
<dbReference type="OrthoDB" id="185373at2759"/>
<evidence type="ECO:0000313" key="4">
    <source>
        <dbReference type="Proteomes" id="UP000653305"/>
    </source>
</evidence>
<feature type="repeat" description="PPR" evidence="2">
    <location>
        <begin position="5"/>
        <end position="39"/>
    </location>
</feature>
<accession>A0A830BD16</accession>
<evidence type="ECO:0000256" key="2">
    <source>
        <dbReference type="PROSITE-ProRule" id="PRU00708"/>
    </source>
</evidence>
<keyword evidence="1" id="KW-0677">Repeat</keyword>
<dbReference type="Pfam" id="PF20431">
    <property type="entry name" value="E_motif"/>
    <property type="match status" value="1"/>
</dbReference>
<dbReference type="InterPro" id="IPR046848">
    <property type="entry name" value="E_motif"/>
</dbReference>
<dbReference type="GO" id="GO:0009451">
    <property type="term" value="P:RNA modification"/>
    <property type="evidence" value="ECO:0007669"/>
    <property type="project" value="InterPro"/>
</dbReference>
<dbReference type="PROSITE" id="PS51375">
    <property type="entry name" value="PPR"/>
    <property type="match status" value="2"/>
</dbReference>
<dbReference type="PANTHER" id="PTHR47926">
    <property type="entry name" value="PENTATRICOPEPTIDE REPEAT-CONTAINING PROTEIN"/>
    <property type="match status" value="1"/>
</dbReference>
<dbReference type="EMBL" id="BMAC01000035">
    <property type="protein sequence ID" value="GFP81855.1"/>
    <property type="molecule type" value="Genomic_DNA"/>
</dbReference>
<dbReference type="Proteomes" id="UP000653305">
    <property type="component" value="Unassembled WGS sequence"/>
</dbReference>
<sequence>MEEQTLVSWNAIISGFSSIEQSDGAQKIFNCMMEMGITPDNFTYATVLDICSNVANVGLGKQIHAQIIKQDLQSDVYIISTLVDMYSKCGNMQDSVLMFEKSSKRDFVTWNAMACAYAHHSHGYEALRTFEQMQLEKISPNHATFVAVLLACAHIGLIDEALHYFGLMRVDYKLEPQLEHYSSMVDILGRSDRLNDALKLIEEMPFEADDVIWRTLLSIRRMHGNVEVAEKAASALLKLDPQDSSAYVLLSNIYADAEMWGEVSKMRRIMRLGGMKKEPGCSWIELQSEVHMFLIGDKAHPRCEEIYENLNLLTGEMKMDCYGELYGVLMISDEVMIYEKQKLCVLVSGL</sequence>
<keyword evidence="4" id="KW-1185">Reference proteome</keyword>
<dbReference type="GO" id="GO:0003723">
    <property type="term" value="F:RNA binding"/>
    <property type="evidence" value="ECO:0007669"/>
    <property type="project" value="InterPro"/>
</dbReference>
<evidence type="ECO:0000256" key="1">
    <source>
        <dbReference type="ARBA" id="ARBA00022737"/>
    </source>
</evidence>
<name>A0A830BD16_9LAMI</name>
<dbReference type="Pfam" id="PF01535">
    <property type="entry name" value="PPR"/>
    <property type="match status" value="2"/>
</dbReference>